<dbReference type="InterPro" id="IPR036390">
    <property type="entry name" value="WH_DNA-bd_sf"/>
</dbReference>
<organism evidence="6 7">
    <name type="scientific">Schizopora paradoxa</name>
    <dbReference type="NCBI Taxonomy" id="27342"/>
    <lineage>
        <taxon>Eukaryota</taxon>
        <taxon>Fungi</taxon>
        <taxon>Dikarya</taxon>
        <taxon>Basidiomycota</taxon>
        <taxon>Agaricomycotina</taxon>
        <taxon>Agaricomycetes</taxon>
        <taxon>Hymenochaetales</taxon>
        <taxon>Schizoporaceae</taxon>
        <taxon>Schizopora</taxon>
    </lineage>
</organism>
<keyword evidence="2 6" id="KW-0808">Transferase</keyword>
<sequence>MANPSTTLEEIESSGEAQLLALVDLLRTSVDDIIKEHKNAGIPIPSLDSASPLVGGFDRIESTTPGLRHAVRIVQGACAELTAIVSNPGLLMFTKALAFAESACLQLAISTKVADHLEGHPEGMHVTDLESKCGIPADNLGRTLRFLSTRHIFIEHERDVFSNNRLSMQLRSEASACAIAKLLVNQCFQSSPFLYETLSDPSTTPGTSAFEKRNGLKLFDYLESDQGHDAAPMFAKAMRGIGDISGKSILTEVYPWGSLPKTSEISICDVVGNTGHVVMALLKAFPEHNFKAIVQDLPGMLAQGAKLWEAQFPAAIEKKRVEFVPVDFLKEAPVAGCDFYYLRLCLHNWPDSHALEILRNIAKAMRAKPLTSRFLLHDFVLRRATSATKNEVDFIEGLYVAPAPLLANFGAASCAGYNMDINMMGLLAAKERTLDELLDLSSQAGLSFERFWDAGIIDILEFSLPQEVE</sequence>
<protein>
    <submittedName>
        <fullName evidence="6">S-adenosyl-L-methionine-dependent methyltransferase</fullName>
    </submittedName>
</protein>
<evidence type="ECO:0000256" key="1">
    <source>
        <dbReference type="ARBA" id="ARBA00022603"/>
    </source>
</evidence>
<dbReference type="InterPro" id="IPR012967">
    <property type="entry name" value="COMT_dimerisation"/>
</dbReference>
<dbReference type="GO" id="GO:0032259">
    <property type="term" value="P:methylation"/>
    <property type="evidence" value="ECO:0007669"/>
    <property type="project" value="UniProtKB-KW"/>
</dbReference>
<accession>A0A0H2RVZ9</accession>
<dbReference type="GO" id="GO:0046983">
    <property type="term" value="F:protein dimerization activity"/>
    <property type="evidence" value="ECO:0007669"/>
    <property type="project" value="InterPro"/>
</dbReference>
<feature type="domain" description="O-methyltransferase dimerisation" evidence="5">
    <location>
        <begin position="97"/>
        <end position="167"/>
    </location>
</feature>
<dbReference type="SUPFAM" id="SSF46785">
    <property type="entry name" value="Winged helix' DNA-binding domain"/>
    <property type="match status" value="1"/>
</dbReference>
<evidence type="ECO:0000313" key="6">
    <source>
        <dbReference type="EMBL" id="KLO08961.1"/>
    </source>
</evidence>
<keyword evidence="7" id="KW-1185">Reference proteome</keyword>
<evidence type="ECO:0000313" key="7">
    <source>
        <dbReference type="Proteomes" id="UP000053477"/>
    </source>
</evidence>
<reference evidence="6 7" key="1">
    <citation type="submission" date="2015-04" db="EMBL/GenBank/DDBJ databases">
        <title>Complete genome sequence of Schizopora paradoxa KUC8140, a cosmopolitan wood degrader in East Asia.</title>
        <authorList>
            <consortium name="DOE Joint Genome Institute"/>
            <person name="Min B."/>
            <person name="Park H."/>
            <person name="Jang Y."/>
            <person name="Kim J.-J."/>
            <person name="Kim K.H."/>
            <person name="Pangilinan J."/>
            <person name="Lipzen A."/>
            <person name="Riley R."/>
            <person name="Grigoriev I.V."/>
            <person name="Spatafora J.W."/>
            <person name="Choi I.-G."/>
        </authorList>
    </citation>
    <scope>NUCLEOTIDE SEQUENCE [LARGE SCALE GENOMIC DNA]</scope>
    <source>
        <strain evidence="6 7">KUC8140</strain>
    </source>
</reference>
<feature type="domain" description="O-methyltransferase C-terminal" evidence="4">
    <location>
        <begin position="198"/>
        <end position="385"/>
    </location>
</feature>
<dbReference type="EMBL" id="KQ086071">
    <property type="protein sequence ID" value="KLO08961.1"/>
    <property type="molecule type" value="Genomic_DNA"/>
</dbReference>
<evidence type="ECO:0000259" key="5">
    <source>
        <dbReference type="Pfam" id="PF08100"/>
    </source>
</evidence>
<dbReference type="InParanoid" id="A0A0H2RVZ9"/>
<dbReference type="InterPro" id="IPR001077">
    <property type="entry name" value="COMT_C"/>
</dbReference>
<dbReference type="PROSITE" id="PS51683">
    <property type="entry name" value="SAM_OMT_II"/>
    <property type="match status" value="1"/>
</dbReference>
<name>A0A0H2RVZ9_9AGAM</name>
<dbReference type="InterPro" id="IPR029063">
    <property type="entry name" value="SAM-dependent_MTases_sf"/>
</dbReference>
<keyword evidence="3" id="KW-0949">S-adenosyl-L-methionine</keyword>
<gene>
    <name evidence="6" type="ORF">SCHPADRAFT_944033</name>
</gene>
<dbReference type="AlphaFoldDB" id="A0A0H2RVZ9"/>
<dbReference type="InterPro" id="IPR016461">
    <property type="entry name" value="COMT-like"/>
</dbReference>
<dbReference type="PANTHER" id="PTHR43712:SF2">
    <property type="entry name" value="O-METHYLTRANSFERASE CICE"/>
    <property type="match status" value="1"/>
</dbReference>
<evidence type="ECO:0000259" key="4">
    <source>
        <dbReference type="Pfam" id="PF00891"/>
    </source>
</evidence>
<dbReference type="GO" id="GO:0008171">
    <property type="term" value="F:O-methyltransferase activity"/>
    <property type="evidence" value="ECO:0007669"/>
    <property type="project" value="InterPro"/>
</dbReference>
<dbReference type="OrthoDB" id="1606438at2759"/>
<evidence type="ECO:0000256" key="3">
    <source>
        <dbReference type="ARBA" id="ARBA00022691"/>
    </source>
</evidence>
<dbReference type="Gene3D" id="3.40.50.150">
    <property type="entry name" value="Vaccinia Virus protein VP39"/>
    <property type="match status" value="1"/>
</dbReference>
<dbReference type="Proteomes" id="UP000053477">
    <property type="component" value="Unassembled WGS sequence"/>
</dbReference>
<dbReference type="Gene3D" id="1.10.10.10">
    <property type="entry name" value="Winged helix-like DNA-binding domain superfamily/Winged helix DNA-binding domain"/>
    <property type="match status" value="1"/>
</dbReference>
<dbReference type="SUPFAM" id="SSF53335">
    <property type="entry name" value="S-adenosyl-L-methionine-dependent methyltransferases"/>
    <property type="match status" value="1"/>
</dbReference>
<evidence type="ECO:0000256" key="2">
    <source>
        <dbReference type="ARBA" id="ARBA00022679"/>
    </source>
</evidence>
<dbReference type="PANTHER" id="PTHR43712">
    <property type="entry name" value="PUTATIVE (AFU_ORTHOLOGUE AFUA_4G14580)-RELATED"/>
    <property type="match status" value="1"/>
</dbReference>
<dbReference type="Pfam" id="PF00891">
    <property type="entry name" value="Methyltransf_2"/>
    <property type="match status" value="1"/>
</dbReference>
<keyword evidence="1 6" id="KW-0489">Methyltransferase</keyword>
<proteinExistence type="predicted"/>
<dbReference type="InterPro" id="IPR036388">
    <property type="entry name" value="WH-like_DNA-bd_sf"/>
</dbReference>
<dbReference type="Pfam" id="PF08100">
    <property type="entry name" value="Dimerisation"/>
    <property type="match status" value="1"/>
</dbReference>